<comment type="caution">
    <text evidence="1">The sequence shown here is derived from an EMBL/GenBank/DDBJ whole genome shotgun (WGS) entry which is preliminary data.</text>
</comment>
<organism evidence="1 2">
    <name type="scientific">Vespula squamosa</name>
    <name type="common">Southern yellow jacket</name>
    <name type="synonym">Wasp</name>
    <dbReference type="NCBI Taxonomy" id="30214"/>
    <lineage>
        <taxon>Eukaryota</taxon>
        <taxon>Metazoa</taxon>
        <taxon>Ecdysozoa</taxon>
        <taxon>Arthropoda</taxon>
        <taxon>Hexapoda</taxon>
        <taxon>Insecta</taxon>
        <taxon>Pterygota</taxon>
        <taxon>Neoptera</taxon>
        <taxon>Endopterygota</taxon>
        <taxon>Hymenoptera</taxon>
        <taxon>Apocrita</taxon>
        <taxon>Aculeata</taxon>
        <taxon>Vespoidea</taxon>
        <taxon>Vespidae</taxon>
        <taxon>Vespinae</taxon>
        <taxon>Vespula</taxon>
    </lineage>
</organism>
<feature type="non-terminal residue" evidence="1">
    <location>
        <position position="122"/>
    </location>
</feature>
<reference evidence="1 2" key="1">
    <citation type="journal article" date="2024" name="Ann. Entomol. Soc. Am.">
        <title>Genomic analyses of the southern and eastern yellowjacket wasps (Hymenoptera: Vespidae) reveal evolutionary signatures of social life.</title>
        <authorList>
            <person name="Catto M.A."/>
            <person name="Caine P.B."/>
            <person name="Orr S.E."/>
            <person name="Hunt B.G."/>
            <person name="Goodisman M.A.D."/>
        </authorList>
    </citation>
    <scope>NUCLEOTIDE SEQUENCE [LARGE SCALE GENOMIC DNA]</scope>
    <source>
        <strain evidence="1">233</strain>
        <tissue evidence="1">Head and thorax</tissue>
    </source>
</reference>
<evidence type="ECO:0000313" key="1">
    <source>
        <dbReference type="EMBL" id="KAL2725545.1"/>
    </source>
</evidence>
<dbReference type="Proteomes" id="UP001607302">
    <property type="component" value="Unassembled WGS sequence"/>
</dbReference>
<sequence length="122" mass="13915">MYPTALIGYVKGRFVEKEMLQYREDYGGQVPDCEPIVKGDRSERTSIAVDVTAVEYKGKEISDRKNPHTVGPPLGRGIKIRGPTEVAVAVNDNERFFVYLLKIVFKYQTPMSMRLFEELIRG</sequence>
<evidence type="ECO:0000313" key="2">
    <source>
        <dbReference type="Proteomes" id="UP001607302"/>
    </source>
</evidence>
<dbReference type="EMBL" id="JAUDFV010000138">
    <property type="protein sequence ID" value="KAL2725545.1"/>
    <property type="molecule type" value="Genomic_DNA"/>
</dbReference>
<keyword evidence="2" id="KW-1185">Reference proteome</keyword>
<protein>
    <submittedName>
        <fullName evidence="1">Uncharacterized protein</fullName>
    </submittedName>
</protein>
<name>A0ABD2B008_VESSQ</name>
<proteinExistence type="predicted"/>
<gene>
    <name evidence="1" type="ORF">V1478_008218</name>
</gene>
<accession>A0ABD2B008</accession>
<dbReference type="AlphaFoldDB" id="A0ABD2B008"/>